<sequence>MELTESWKSVFPQDVQDRYFFCETRSAAAIMKVTTPQAFQDLVAVLQGFELTWDKLTTPGGNRSVISAELDEAFRVRGWREARFEQDLTTRLTISPWGKAPEPEKTRTVETQNSYGGHKIDNVMGRAALDVEWNPKDGNLDRDIANYLSLHEGGLIDVGVMLVRSTDVQALTLELIAAVKGMDITDATEAWTTRMRKLANNPYATSTTANYEKLRPRLERGDAHGCPLLAIGITSDSYREPDTDLATAVKAVARSL</sequence>
<dbReference type="InterPro" id="IPR011335">
    <property type="entry name" value="Restrct_endonuc-II-like"/>
</dbReference>
<dbReference type="GO" id="GO:0009036">
    <property type="term" value="F:type II site-specific deoxyribonuclease activity"/>
    <property type="evidence" value="ECO:0007669"/>
    <property type="project" value="InterPro"/>
</dbReference>
<dbReference type="AlphaFoldDB" id="A0AAX2SA55"/>
<protein>
    <submittedName>
        <fullName evidence="1">Restriction endonuclease</fullName>
    </submittedName>
</protein>
<keyword evidence="1" id="KW-0540">Nuclease</keyword>
<evidence type="ECO:0000313" key="1">
    <source>
        <dbReference type="EMBL" id="TFH99671.1"/>
    </source>
</evidence>
<name>A0AAX2SA55_KOCRH</name>
<accession>A0AAX2SA55</accession>
<dbReference type="Pfam" id="PF09195">
    <property type="entry name" value="Endonuc-BglII"/>
    <property type="match status" value="1"/>
</dbReference>
<gene>
    <name evidence="1" type="ORF">E4P33_10305</name>
</gene>
<keyword evidence="1" id="KW-0255">Endonuclease</keyword>
<dbReference type="GO" id="GO:0009307">
    <property type="term" value="P:DNA restriction-modification system"/>
    <property type="evidence" value="ECO:0007669"/>
    <property type="project" value="InterPro"/>
</dbReference>
<dbReference type="InterPro" id="IPR015278">
    <property type="entry name" value="BglII-like"/>
</dbReference>
<keyword evidence="1" id="KW-0378">Hydrolase</keyword>
<dbReference type="Proteomes" id="UP000298017">
    <property type="component" value="Unassembled WGS sequence"/>
</dbReference>
<proteinExistence type="predicted"/>
<keyword evidence="2" id="KW-1185">Reference proteome</keyword>
<dbReference type="RefSeq" id="WP_135010842.1">
    <property type="nucleotide sequence ID" value="NZ_SPNK01000013.1"/>
</dbReference>
<dbReference type="EMBL" id="SPNK01000013">
    <property type="protein sequence ID" value="TFH99671.1"/>
    <property type="molecule type" value="Genomic_DNA"/>
</dbReference>
<reference evidence="1 2" key="1">
    <citation type="submission" date="2019-03" db="EMBL/GenBank/DDBJ databases">
        <title>Genome Sequencing and Assembly of Various Microbes Isolated from Alder Root Nodule.</title>
        <authorList>
            <person name="Swanson E."/>
            <person name="Sevigny J.L."/>
            <person name="Pesce C."/>
            <person name="Davis I."/>
            <person name="Kleiner V."/>
            <person name="Tisa L."/>
        </authorList>
    </citation>
    <scope>NUCLEOTIDE SEQUENCE [LARGE SCALE GENOMIC DNA]</scope>
    <source>
        <strain evidence="1 2">4R-31</strain>
    </source>
</reference>
<dbReference type="SUPFAM" id="SSF52980">
    <property type="entry name" value="Restriction endonuclease-like"/>
    <property type="match status" value="1"/>
</dbReference>
<organism evidence="1 2">
    <name type="scientific">Kocuria rhizophila</name>
    <dbReference type="NCBI Taxonomy" id="72000"/>
    <lineage>
        <taxon>Bacteria</taxon>
        <taxon>Bacillati</taxon>
        <taxon>Actinomycetota</taxon>
        <taxon>Actinomycetes</taxon>
        <taxon>Micrococcales</taxon>
        <taxon>Micrococcaceae</taxon>
        <taxon>Kocuria</taxon>
    </lineage>
</organism>
<comment type="caution">
    <text evidence="1">The sequence shown here is derived from an EMBL/GenBank/DDBJ whole genome shotgun (WGS) entry which is preliminary data.</text>
</comment>
<evidence type="ECO:0000313" key="2">
    <source>
        <dbReference type="Proteomes" id="UP000298017"/>
    </source>
</evidence>